<dbReference type="STRING" id="477680.SAMN05421788_112167"/>
<dbReference type="InterPro" id="IPR005625">
    <property type="entry name" value="PepSY-ass_TM"/>
</dbReference>
<keyword evidence="1" id="KW-1133">Transmembrane helix</keyword>
<evidence type="ECO:0000256" key="1">
    <source>
        <dbReference type="SAM" id="Phobius"/>
    </source>
</evidence>
<dbReference type="EMBL" id="FTOR01000012">
    <property type="protein sequence ID" value="SIT33456.1"/>
    <property type="molecule type" value="Genomic_DNA"/>
</dbReference>
<evidence type="ECO:0000313" key="3">
    <source>
        <dbReference type="Proteomes" id="UP000186917"/>
    </source>
</evidence>
<feature type="transmembrane region" description="Helical" evidence="1">
    <location>
        <begin position="240"/>
        <end position="262"/>
    </location>
</feature>
<dbReference type="Proteomes" id="UP000186917">
    <property type="component" value="Unassembled WGS sequence"/>
</dbReference>
<sequence>MLRKNIYKWHRVSSLIIAIPVLLWAVSGFLHPIMTNIRPQVVTQGIAPAVIDSGKVKVSLQAALQQNKVDSIYSFRFIHIDTNWFYQVKTVVDDELQYYSALTGKRLKKGDVLYAQYLARLFLEGPPHAHDLGKHTPATDAPATHDCCDAATSCVLYNPTGAGVEDVTRVTDFDKEYKSINRLLPVYKVAFNREDGIRIYVETGQSRFALAVDNKRAAFTQFFTLVHTFGWLSFLGVGRLWVEALLCALAFITTLMGLYIFFITKTKKANGNSVVKARRNHRYTALVASLFTLMFTFSGAWHALDKVNGEVEEVHTALPAIAVTAIHDSLPALQAVVQQPITNLGLVQLQNKWCWQVYTASKGKAPAGGKDLMKEMKAAPAQVCYVDAASYRLYPQAEQQYAKSLAGYFTGYDTADITSVTLVTAFNEEYNFADKRLPVWRVQYKRNKGERVYVETGSAVLAKQITDKDLYQGYSFALLHKHHFMDFAGKAWRDASTLFWVFVQIVMVVMGLVLYFRWRNKKR</sequence>
<feature type="transmembrane region" description="Helical" evidence="1">
    <location>
        <begin position="12"/>
        <end position="30"/>
    </location>
</feature>
<feature type="transmembrane region" description="Helical" evidence="1">
    <location>
        <begin position="283"/>
        <end position="304"/>
    </location>
</feature>
<dbReference type="OrthoDB" id="9806195at2"/>
<accession>A0A1N7RE90</accession>
<dbReference type="AlphaFoldDB" id="A0A1N7RE90"/>
<gene>
    <name evidence="2" type="ORF">SAMN05421788_112167</name>
</gene>
<protein>
    <submittedName>
        <fullName evidence="2">PepSY-associated TM region</fullName>
    </submittedName>
</protein>
<feature type="transmembrane region" description="Helical" evidence="1">
    <location>
        <begin position="498"/>
        <end position="518"/>
    </location>
</feature>
<organism evidence="2 3">
    <name type="scientific">Filimonas lacunae</name>
    <dbReference type="NCBI Taxonomy" id="477680"/>
    <lineage>
        <taxon>Bacteria</taxon>
        <taxon>Pseudomonadati</taxon>
        <taxon>Bacteroidota</taxon>
        <taxon>Chitinophagia</taxon>
        <taxon>Chitinophagales</taxon>
        <taxon>Chitinophagaceae</taxon>
        <taxon>Filimonas</taxon>
    </lineage>
</organism>
<keyword evidence="1" id="KW-0812">Transmembrane</keyword>
<reference evidence="3" key="1">
    <citation type="submission" date="2017-01" db="EMBL/GenBank/DDBJ databases">
        <authorList>
            <person name="Varghese N."/>
            <person name="Submissions S."/>
        </authorList>
    </citation>
    <scope>NUCLEOTIDE SEQUENCE [LARGE SCALE GENOMIC DNA]</scope>
    <source>
        <strain evidence="3">DSM 21054</strain>
    </source>
</reference>
<keyword evidence="3" id="KW-1185">Reference proteome</keyword>
<name>A0A1N7RE90_9BACT</name>
<keyword evidence="1" id="KW-0472">Membrane</keyword>
<dbReference type="RefSeq" id="WP_076382231.1">
    <property type="nucleotide sequence ID" value="NZ_AP017422.1"/>
</dbReference>
<proteinExistence type="predicted"/>
<evidence type="ECO:0000313" key="2">
    <source>
        <dbReference type="EMBL" id="SIT33456.1"/>
    </source>
</evidence>
<dbReference type="Pfam" id="PF03929">
    <property type="entry name" value="PepSY_TM"/>
    <property type="match status" value="1"/>
</dbReference>